<dbReference type="InterPro" id="IPR029057">
    <property type="entry name" value="PRTase-like"/>
</dbReference>
<dbReference type="STRING" id="1798325.A2834_00860"/>
<name>A0A1F5VEQ8_9BACT</name>
<sequence>MNNIENILKIENPKIKIFNEEQTKIIKERTKELIEEIVGVNPQMVVFMDRGARPLAWMLRAAWNKYTPGREMPKIRFVNIGREKAERINFKSMPYREDYSSEEEYLKKVKEFWSKLDTAESQTYIEKIRKDLKPVIKKNSFDEEGGIMLVDDYSVSGFSLELANSFFANHFSDMPRASYLFLKRQDETVFKKEGWRGTHLPWNTDKSYTLLSEEENSAKFIAFPERDRALREKGVELKKEINAIFNG</sequence>
<dbReference type="AlphaFoldDB" id="A0A1F5VEQ8"/>
<dbReference type="Proteomes" id="UP000179251">
    <property type="component" value="Unassembled WGS sequence"/>
</dbReference>
<organism evidence="1 2">
    <name type="scientific">Candidatus Giovannonibacteria bacterium RIFCSPHIGHO2_01_FULL_45_23</name>
    <dbReference type="NCBI Taxonomy" id="1798325"/>
    <lineage>
        <taxon>Bacteria</taxon>
        <taxon>Candidatus Giovannoniibacteriota</taxon>
    </lineage>
</organism>
<comment type="caution">
    <text evidence="1">The sequence shown here is derived from an EMBL/GenBank/DDBJ whole genome shotgun (WGS) entry which is preliminary data.</text>
</comment>
<accession>A0A1F5VEQ8</accession>
<evidence type="ECO:0000313" key="2">
    <source>
        <dbReference type="Proteomes" id="UP000179251"/>
    </source>
</evidence>
<reference evidence="1 2" key="1">
    <citation type="journal article" date="2016" name="Nat. Commun.">
        <title>Thousands of microbial genomes shed light on interconnected biogeochemical processes in an aquifer system.</title>
        <authorList>
            <person name="Anantharaman K."/>
            <person name="Brown C.T."/>
            <person name="Hug L.A."/>
            <person name="Sharon I."/>
            <person name="Castelle C.J."/>
            <person name="Probst A.J."/>
            <person name="Thomas B.C."/>
            <person name="Singh A."/>
            <person name="Wilkins M.J."/>
            <person name="Karaoz U."/>
            <person name="Brodie E.L."/>
            <person name="Williams K.H."/>
            <person name="Hubbard S.S."/>
            <person name="Banfield J.F."/>
        </authorList>
    </citation>
    <scope>NUCLEOTIDE SEQUENCE [LARGE SCALE GENOMIC DNA]</scope>
</reference>
<evidence type="ECO:0000313" key="1">
    <source>
        <dbReference type="EMBL" id="OGF61738.1"/>
    </source>
</evidence>
<dbReference type="EMBL" id="MFHD01000026">
    <property type="protein sequence ID" value="OGF61738.1"/>
    <property type="molecule type" value="Genomic_DNA"/>
</dbReference>
<proteinExistence type="predicted"/>
<dbReference type="SUPFAM" id="SSF53271">
    <property type="entry name" value="PRTase-like"/>
    <property type="match status" value="1"/>
</dbReference>
<evidence type="ECO:0008006" key="3">
    <source>
        <dbReference type="Google" id="ProtNLM"/>
    </source>
</evidence>
<protein>
    <recommendedName>
        <fullName evidence="3">Phosphoribosyltransferase domain-containing protein</fullName>
    </recommendedName>
</protein>
<gene>
    <name evidence="1" type="ORF">A2834_00860</name>
</gene>